<protein>
    <recommendedName>
        <fullName evidence="1">undecaprenyl-diphosphate phosphatase</fullName>
        <ecNumber evidence="1">3.6.1.27</ecNumber>
    </recommendedName>
    <alternativeName>
        <fullName evidence="2">Undecaprenyl pyrophosphate phosphatase</fullName>
    </alternativeName>
</protein>
<keyword evidence="4" id="KW-0812">Transmembrane</keyword>
<dbReference type="Pfam" id="PF01569">
    <property type="entry name" value="PAP2"/>
    <property type="match status" value="1"/>
</dbReference>
<sequence length="242" mass="26484">MKHFEKTERMGRRSLSTLARLARYELGALLCVLILFGGVWGFVELAEEVSEGETRSIDETLLLSLRNPADHADPLGPGWVEELGRDFTALGGVGVLALVSLGALGYLILARHYRAALFASIAVPGGILLSTLMKVGFDRPRPDLVPHDASVYTASFPSGHAMMSAVTYLTLAALLIRVQPELRLKAYILMLAILLTLLVGMSRVYLGVHWPTDVLAGWTAGAAWAALCWLAMRWMQRRSQVI</sequence>
<evidence type="ECO:0000259" key="5">
    <source>
        <dbReference type="SMART" id="SM00014"/>
    </source>
</evidence>
<dbReference type="RefSeq" id="WP_250059968.1">
    <property type="nucleotide sequence ID" value="NZ_JAMJPK010000002.1"/>
</dbReference>
<dbReference type="InterPro" id="IPR000326">
    <property type="entry name" value="PAP2/HPO"/>
</dbReference>
<keyword evidence="4" id="KW-1133">Transmembrane helix</keyword>
<dbReference type="EMBL" id="JAMJPK010000002">
    <property type="protein sequence ID" value="MCL7939911.1"/>
    <property type="molecule type" value="Genomic_DNA"/>
</dbReference>
<evidence type="ECO:0000256" key="3">
    <source>
        <dbReference type="ARBA" id="ARBA00047594"/>
    </source>
</evidence>
<comment type="catalytic activity">
    <reaction evidence="3">
        <text>di-trans,octa-cis-undecaprenyl diphosphate + H2O = di-trans,octa-cis-undecaprenyl phosphate + phosphate + H(+)</text>
        <dbReference type="Rhea" id="RHEA:28094"/>
        <dbReference type="ChEBI" id="CHEBI:15377"/>
        <dbReference type="ChEBI" id="CHEBI:15378"/>
        <dbReference type="ChEBI" id="CHEBI:43474"/>
        <dbReference type="ChEBI" id="CHEBI:58405"/>
        <dbReference type="ChEBI" id="CHEBI:60392"/>
        <dbReference type="EC" id="3.6.1.27"/>
    </reaction>
</comment>
<feature type="domain" description="Phosphatidic acid phosphatase type 2/haloperoxidase" evidence="5">
    <location>
        <begin position="115"/>
        <end position="229"/>
    </location>
</feature>
<feature type="transmembrane region" description="Helical" evidence="4">
    <location>
        <begin position="214"/>
        <end position="232"/>
    </location>
</feature>
<proteinExistence type="predicted"/>
<dbReference type="EC" id="3.6.1.27" evidence="1"/>
<feature type="transmembrane region" description="Helical" evidence="4">
    <location>
        <begin position="87"/>
        <end position="109"/>
    </location>
</feature>
<comment type="caution">
    <text evidence="6">The sequence shown here is derived from an EMBL/GenBank/DDBJ whole genome shotgun (WGS) entry which is preliminary data.</text>
</comment>
<dbReference type="InterPro" id="IPR036938">
    <property type="entry name" value="PAP2/HPO_sf"/>
</dbReference>
<evidence type="ECO:0000256" key="2">
    <source>
        <dbReference type="ARBA" id="ARBA00032707"/>
    </source>
</evidence>
<keyword evidence="7" id="KW-1185">Reference proteome</keyword>
<evidence type="ECO:0000256" key="1">
    <source>
        <dbReference type="ARBA" id="ARBA00012374"/>
    </source>
</evidence>
<feature type="transmembrane region" description="Helical" evidence="4">
    <location>
        <begin position="21"/>
        <end position="43"/>
    </location>
</feature>
<reference evidence="6" key="1">
    <citation type="submission" date="2022-05" db="EMBL/GenBank/DDBJ databases">
        <title>Halomonas geminus sp. nov. and Halomonas llamarensis sp. nov. isolated from high-altitude salars of the Atacama Desert.</title>
        <authorList>
            <person name="Hintersatz C."/>
            <person name="Rojas L.A."/>
            <person name="Wei T.-S."/>
            <person name="Kutschke S."/>
            <person name="Lehmann F."/>
            <person name="Jain R."/>
            <person name="Pollmann K."/>
        </authorList>
    </citation>
    <scope>NUCLEOTIDE SEQUENCE</scope>
    <source>
        <strain evidence="6">ATCH28</strain>
    </source>
</reference>
<keyword evidence="4" id="KW-0472">Membrane</keyword>
<dbReference type="Proteomes" id="UP001165369">
    <property type="component" value="Unassembled WGS sequence"/>
</dbReference>
<feature type="transmembrane region" description="Helical" evidence="4">
    <location>
        <begin position="188"/>
        <end position="208"/>
    </location>
</feature>
<dbReference type="SMART" id="SM00014">
    <property type="entry name" value="acidPPc"/>
    <property type="match status" value="1"/>
</dbReference>
<evidence type="ECO:0000313" key="6">
    <source>
        <dbReference type="EMBL" id="MCL7939911.1"/>
    </source>
</evidence>
<evidence type="ECO:0000313" key="7">
    <source>
        <dbReference type="Proteomes" id="UP001165369"/>
    </source>
</evidence>
<dbReference type="CDD" id="cd03392">
    <property type="entry name" value="PAP2_like_2"/>
    <property type="match status" value="1"/>
</dbReference>
<dbReference type="PANTHER" id="PTHR14969:SF13">
    <property type="entry name" value="AT30094P"/>
    <property type="match status" value="1"/>
</dbReference>
<gene>
    <name evidence="6" type="ORF">M8009_06300</name>
</gene>
<dbReference type="PANTHER" id="PTHR14969">
    <property type="entry name" value="SPHINGOSINE-1-PHOSPHATE PHOSPHOHYDROLASE"/>
    <property type="match status" value="1"/>
</dbReference>
<name>A0ABT0SZ23_9GAMM</name>
<dbReference type="Gene3D" id="1.20.144.10">
    <property type="entry name" value="Phosphatidic acid phosphatase type 2/haloperoxidase"/>
    <property type="match status" value="1"/>
</dbReference>
<dbReference type="SUPFAM" id="SSF48317">
    <property type="entry name" value="Acid phosphatase/Vanadium-dependent haloperoxidase"/>
    <property type="match status" value="1"/>
</dbReference>
<evidence type="ECO:0000256" key="4">
    <source>
        <dbReference type="SAM" id="Phobius"/>
    </source>
</evidence>
<accession>A0ABT0SZ23</accession>
<feature type="transmembrane region" description="Helical" evidence="4">
    <location>
        <begin position="157"/>
        <end position="176"/>
    </location>
</feature>
<organism evidence="6 7">
    <name type="scientific">Halomonas gemina</name>
    <dbReference type="NCBI Taxonomy" id="2945105"/>
    <lineage>
        <taxon>Bacteria</taxon>
        <taxon>Pseudomonadati</taxon>
        <taxon>Pseudomonadota</taxon>
        <taxon>Gammaproteobacteria</taxon>
        <taxon>Oceanospirillales</taxon>
        <taxon>Halomonadaceae</taxon>
        <taxon>Halomonas</taxon>
    </lineage>
</organism>
<feature type="transmembrane region" description="Helical" evidence="4">
    <location>
        <begin position="116"/>
        <end position="137"/>
    </location>
</feature>